<dbReference type="Proteomes" id="UP000008291">
    <property type="component" value="Chromosome"/>
</dbReference>
<sequence length="422" mass="46978">MGKETFLARQPIVDAAHGLFAYELLFRQSLNSVSAQIGSQLQAGVEVISNTLCLGPEWLLQGKLAFINLDEATLMSDFVCLLPPHHVVYEILETVPMSAVLVARIRELKQLGYRFALDDFVCLEEYRPLLPMVDFVKLDVLEQHAEKTVEIIAHIRLNFRGQFIAEKVESREMFELCRDAGIEYFQGYYFARPENFSSKTIQPGQLAVLDLMNQVRACDDLGEIEEPLRRNAALTLRLLRYANSAASGVRQPVHTVRQALTLVGLRTLYRWLALLLVVANPSPTNLLLARTAVTRGRVCELLGQPRLDRDAQDELFITGLFSLAGPLMGTPLPDLLARLPMPDAIVQALLDRSGPYAPFLALAEASERNDFEAIARYAGEIACPPEEITVVELQSLAWTEALSTEMAEDAAAPARTRSDTRA</sequence>
<dbReference type="RefSeq" id="WP_011312450.1">
    <property type="nucleotide sequence ID" value="NC_007404.1"/>
</dbReference>
<dbReference type="OrthoDB" id="9804751at2"/>
<dbReference type="EMBL" id="CP000116">
    <property type="protein sequence ID" value="AAZ97891.1"/>
    <property type="molecule type" value="Genomic_DNA"/>
</dbReference>
<dbReference type="SUPFAM" id="SSF109604">
    <property type="entry name" value="HD-domain/PDEase-like"/>
    <property type="match status" value="1"/>
</dbReference>
<dbReference type="InterPro" id="IPR014408">
    <property type="entry name" value="dGMP_Pdiesterase_EAL/HD-GYP"/>
</dbReference>
<evidence type="ECO:0000313" key="3">
    <source>
        <dbReference type="EMBL" id="AAZ97891.1"/>
    </source>
</evidence>
<dbReference type="Gene3D" id="1.10.3210.10">
    <property type="entry name" value="Hypothetical protein af1432"/>
    <property type="match status" value="1"/>
</dbReference>
<dbReference type="HOGENOM" id="CLU_044951_1_1_4"/>
<dbReference type="SMART" id="SM00052">
    <property type="entry name" value="EAL"/>
    <property type="match status" value="1"/>
</dbReference>
<gene>
    <name evidence="3" type="ordered locus">Tbd_1938</name>
</gene>
<dbReference type="CDD" id="cd01948">
    <property type="entry name" value="EAL"/>
    <property type="match status" value="1"/>
</dbReference>
<dbReference type="InterPro" id="IPR035919">
    <property type="entry name" value="EAL_sf"/>
</dbReference>
<keyword evidence="4" id="KW-1185">Reference proteome</keyword>
<dbReference type="PANTHER" id="PTHR33525">
    <property type="match status" value="1"/>
</dbReference>
<dbReference type="PIRSF" id="PIRSF003180">
    <property type="entry name" value="DiGMPpdiest_YuxH"/>
    <property type="match status" value="1"/>
</dbReference>
<dbReference type="Gene3D" id="3.20.20.450">
    <property type="entry name" value="EAL domain"/>
    <property type="match status" value="1"/>
</dbReference>
<dbReference type="InterPro" id="IPR052340">
    <property type="entry name" value="RNase_Y/CdgJ"/>
</dbReference>
<name>Q3SHJ5_THIDA</name>
<dbReference type="PROSITE" id="PS50883">
    <property type="entry name" value="EAL"/>
    <property type="match status" value="1"/>
</dbReference>
<protein>
    <submittedName>
        <fullName evidence="3">Putative diguanylate phosphodiesterase (EAL domain)</fullName>
    </submittedName>
</protein>
<feature type="domain" description="HDOD" evidence="2">
    <location>
        <begin position="201"/>
        <end position="387"/>
    </location>
</feature>
<proteinExistence type="predicted"/>
<dbReference type="SUPFAM" id="SSF141868">
    <property type="entry name" value="EAL domain-like"/>
    <property type="match status" value="1"/>
</dbReference>
<dbReference type="PANTHER" id="PTHR33525:SF4">
    <property type="entry name" value="CYCLIC DI-GMP PHOSPHODIESTERASE CDGJ"/>
    <property type="match status" value="1"/>
</dbReference>
<reference evidence="3 4" key="1">
    <citation type="journal article" date="2006" name="J. Bacteriol.">
        <title>The genome sequence of the obligately chemolithoautotrophic, facultatively anaerobic bacterium Thiobacillus denitrificans.</title>
        <authorList>
            <person name="Beller H.R."/>
            <person name="Chain P.S."/>
            <person name="Letain T.E."/>
            <person name="Chakicherla A."/>
            <person name="Larimer F.W."/>
            <person name="Richardson P.M."/>
            <person name="Coleman M.A."/>
            <person name="Wood A.P."/>
            <person name="Kelly D.P."/>
        </authorList>
    </citation>
    <scope>NUCLEOTIDE SEQUENCE [LARGE SCALE GENOMIC DNA]</scope>
    <source>
        <strain evidence="3 4">ATCC 25259</strain>
    </source>
</reference>
<dbReference type="AlphaFoldDB" id="Q3SHJ5"/>
<evidence type="ECO:0000259" key="1">
    <source>
        <dbReference type="PROSITE" id="PS50883"/>
    </source>
</evidence>
<evidence type="ECO:0000313" key="4">
    <source>
        <dbReference type="Proteomes" id="UP000008291"/>
    </source>
</evidence>
<evidence type="ECO:0000259" key="2">
    <source>
        <dbReference type="PROSITE" id="PS51833"/>
    </source>
</evidence>
<dbReference type="PROSITE" id="PS51833">
    <property type="entry name" value="HDOD"/>
    <property type="match status" value="1"/>
</dbReference>
<dbReference type="InterPro" id="IPR001633">
    <property type="entry name" value="EAL_dom"/>
</dbReference>
<feature type="domain" description="EAL" evidence="1">
    <location>
        <begin position="1"/>
        <end position="207"/>
    </location>
</feature>
<dbReference type="eggNOG" id="COG3434">
    <property type="taxonomic scope" value="Bacteria"/>
</dbReference>
<dbReference type="Pfam" id="PF00563">
    <property type="entry name" value="EAL"/>
    <property type="match status" value="1"/>
</dbReference>
<dbReference type="KEGG" id="tbd:Tbd_1938"/>
<dbReference type="InterPro" id="IPR013976">
    <property type="entry name" value="HDOD"/>
</dbReference>
<organism evidence="3 4">
    <name type="scientific">Thiobacillus denitrificans (strain ATCC 25259 / T1)</name>
    <dbReference type="NCBI Taxonomy" id="292415"/>
    <lineage>
        <taxon>Bacteria</taxon>
        <taxon>Pseudomonadati</taxon>
        <taxon>Pseudomonadota</taxon>
        <taxon>Betaproteobacteria</taxon>
        <taxon>Nitrosomonadales</taxon>
        <taxon>Thiobacillaceae</taxon>
        <taxon>Thiobacillus</taxon>
    </lineage>
</organism>
<accession>Q3SHJ5</accession>
<dbReference type="STRING" id="292415.Tbd_1938"/>
<dbReference type="Pfam" id="PF08668">
    <property type="entry name" value="HDOD"/>
    <property type="match status" value="1"/>
</dbReference>